<dbReference type="AlphaFoldDB" id="A0A562KGY5"/>
<proteinExistence type="predicted"/>
<name>A0A562KGY5_SPHWJ</name>
<evidence type="ECO:0000313" key="3">
    <source>
        <dbReference type="Proteomes" id="UP000316624"/>
    </source>
</evidence>
<accession>A0A562KGY5</accession>
<comment type="caution">
    <text evidence="2">The sequence shown here is derived from an EMBL/GenBank/DDBJ whole genome shotgun (WGS) entry which is preliminary data.</text>
</comment>
<protein>
    <submittedName>
        <fullName evidence="2">Uncharacterized protein</fullName>
    </submittedName>
</protein>
<organism evidence="2 3">
    <name type="scientific">Sphingobium wenxiniae (strain DSM 21828 / CGMCC 1.7748 / JZ-1)</name>
    <dbReference type="NCBI Taxonomy" id="595605"/>
    <lineage>
        <taxon>Bacteria</taxon>
        <taxon>Pseudomonadati</taxon>
        <taxon>Pseudomonadota</taxon>
        <taxon>Alphaproteobacteria</taxon>
        <taxon>Sphingomonadales</taxon>
        <taxon>Sphingomonadaceae</taxon>
        <taxon>Sphingobium</taxon>
    </lineage>
</organism>
<reference evidence="2 3" key="1">
    <citation type="journal article" date="2015" name="Stand. Genomic Sci.">
        <title>Genomic Encyclopedia of Bacterial and Archaeal Type Strains, Phase III: the genomes of soil and plant-associated and newly described type strains.</title>
        <authorList>
            <person name="Whitman W.B."/>
            <person name="Woyke T."/>
            <person name="Klenk H.P."/>
            <person name="Zhou Y."/>
            <person name="Lilburn T.G."/>
            <person name="Beck B.J."/>
            <person name="De Vos P."/>
            <person name="Vandamme P."/>
            <person name="Eisen J.A."/>
            <person name="Garrity G."/>
            <person name="Hugenholtz P."/>
            <person name="Kyrpides N.C."/>
        </authorList>
    </citation>
    <scope>NUCLEOTIDE SEQUENCE [LARGE SCALE GENOMIC DNA]</scope>
    <source>
        <strain evidence="2 3">CGMCC 1.7748</strain>
    </source>
</reference>
<keyword evidence="3" id="KW-1185">Reference proteome</keyword>
<sequence length="67" mass="7310">MTDALTPQECLERARMHERLASTTADASARTMHQAMASEFRRRAEAGSSGPAQRPGTPVVEMVQPVQ</sequence>
<dbReference type="EMBL" id="VLKK01000005">
    <property type="protein sequence ID" value="TWH94584.1"/>
    <property type="molecule type" value="Genomic_DNA"/>
</dbReference>
<gene>
    <name evidence="2" type="ORF">IQ35_01829</name>
</gene>
<evidence type="ECO:0000313" key="2">
    <source>
        <dbReference type="EMBL" id="TWH94584.1"/>
    </source>
</evidence>
<dbReference type="Proteomes" id="UP000316624">
    <property type="component" value="Unassembled WGS sequence"/>
</dbReference>
<evidence type="ECO:0000256" key="1">
    <source>
        <dbReference type="SAM" id="MobiDB-lite"/>
    </source>
</evidence>
<feature type="region of interest" description="Disordered" evidence="1">
    <location>
        <begin position="21"/>
        <end position="67"/>
    </location>
</feature>